<dbReference type="EMBL" id="JARBJD010000238">
    <property type="protein sequence ID" value="KAK2946078.1"/>
    <property type="molecule type" value="Genomic_DNA"/>
</dbReference>
<proteinExistence type="predicted"/>
<sequence>MSFEDKSAIYCSLVALVKAEYSFDNTLQNRAARFLKRLKPKWGDKQLAAKLVTDLVPSSDGSPSGFVESILTLLSSPHLTIVSAALSVLHNTNIYSTLDIRCRLVESDLVSKVLAIVQPQTLPISENGTMLNKLNLVIIEYLKLAHPSTVSELGLTTAIDKYNHCELIFQRVMLPSSQFVTFLISNRHILSGGLLNSFMHILCARLQTGPFHRPTLEFVLASPIAMAFSSCLSFIENDFRLWVHLLNINSSLDEWNAPDPEVVQSGKQMIQALFSEGFEDTLEQTLKHDKSESFGDEVVETCHSISQLLGSNVEFTENDDEEDFENESDSFEDF</sequence>
<evidence type="ECO:0000313" key="1">
    <source>
        <dbReference type="EMBL" id="KAK2946078.1"/>
    </source>
</evidence>
<organism evidence="1 2">
    <name type="scientific">Blattamonas nauphoetae</name>
    <dbReference type="NCBI Taxonomy" id="2049346"/>
    <lineage>
        <taxon>Eukaryota</taxon>
        <taxon>Metamonada</taxon>
        <taxon>Preaxostyla</taxon>
        <taxon>Oxymonadida</taxon>
        <taxon>Blattamonas</taxon>
    </lineage>
</organism>
<name>A0ABQ9X3A5_9EUKA</name>
<dbReference type="SUPFAM" id="SSF48371">
    <property type="entry name" value="ARM repeat"/>
    <property type="match status" value="1"/>
</dbReference>
<keyword evidence="2" id="KW-1185">Reference proteome</keyword>
<dbReference type="Proteomes" id="UP001281761">
    <property type="component" value="Unassembled WGS sequence"/>
</dbReference>
<reference evidence="1 2" key="1">
    <citation type="journal article" date="2022" name="bioRxiv">
        <title>Genomics of Preaxostyla Flagellates Illuminates Evolutionary Transitions and the Path Towards Mitochondrial Loss.</title>
        <authorList>
            <person name="Novak L.V.F."/>
            <person name="Treitli S.C."/>
            <person name="Pyrih J."/>
            <person name="Halakuc P."/>
            <person name="Pipaliya S.V."/>
            <person name="Vacek V."/>
            <person name="Brzon O."/>
            <person name="Soukal P."/>
            <person name="Eme L."/>
            <person name="Dacks J.B."/>
            <person name="Karnkowska A."/>
            <person name="Elias M."/>
            <person name="Hampl V."/>
        </authorList>
    </citation>
    <scope>NUCLEOTIDE SEQUENCE [LARGE SCALE GENOMIC DNA]</scope>
    <source>
        <strain evidence="1">NAU3</strain>
        <tissue evidence="1">Gut</tissue>
    </source>
</reference>
<gene>
    <name evidence="1" type="ORF">BLNAU_18986</name>
</gene>
<accession>A0ABQ9X3A5</accession>
<comment type="caution">
    <text evidence="1">The sequence shown here is derived from an EMBL/GenBank/DDBJ whole genome shotgun (WGS) entry which is preliminary data.</text>
</comment>
<protein>
    <submittedName>
        <fullName evidence="1">Uncharacterized protein</fullName>
    </submittedName>
</protein>
<dbReference type="InterPro" id="IPR016024">
    <property type="entry name" value="ARM-type_fold"/>
</dbReference>
<evidence type="ECO:0000313" key="2">
    <source>
        <dbReference type="Proteomes" id="UP001281761"/>
    </source>
</evidence>